<keyword evidence="3" id="KW-0378">Hydrolase</keyword>
<evidence type="ECO:0000259" key="8">
    <source>
        <dbReference type="Pfam" id="PF00561"/>
    </source>
</evidence>
<dbReference type="PRINTS" id="PR00412">
    <property type="entry name" value="EPOXHYDRLASE"/>
</dbReference>
<protein>
    <recommendedName>
        <fullName evidence="2">soluble epoxide hydrolase</fullName>
        <ecNumber evidence="2">3.3.2.10</ecNumber>
    </recommendedName>
</protein>
<comment type="catalytic activity">
    <reaction evidence="5">
        <text>an epoxide + H2O = an ethanediol</text>
        <dbReference type="Rhea" id="RHEA:19037"/>
        <dbReference type="ChEBI" id="CHEBI:15377"/>
        <dbReference type="ChEBI" id="CHEBI:32955"/>
        <dbReference type="ChEBI" id="CHEBI:140594"/>
        <dbReference type="EC" id="3.3.2.10"/>
    </reaction>
    <physiologicalReaction direction="left-to-right" evidence="5">
        <dbReference type="Rhea" id="RHEA:19038"/>
    </physiologicalReaction>
</comment>
<name>A0A059A8K1_EUCGR</name>
<comment type="catalytic activity">
    <reaction evidence="7">
        <text>(24S)-24,25-epoxycucurbitadienol + H2O = (24R)-24,25-dihydroxycucurbitadienol</text>
        <dbReference type="Rhea" id="RHEA:81855"/>
        <dbReference type="ChEBI" id="CHEBI:15377"/>
        <dbReference type="ChEBI" id="CHEBI:229949"/>
        <dbReference type="ChEBI" id="CHEBI:229950"/>
    </reaction>
    <physiologicalReaction direction="left-to-right" evidence="7">
        <dbReference type="Rhea" id="RHEA:81856"/>
    </physiologicalReaction>
</comment>
<dbReference type="InterPro" id="IPR029058">
    <property type="entry name" value="AB_hydrolase_fold"/>
</dbReference>
<comment type="pathway">
    <text evidence="1">Secondary metabolite biosynthesis; terpenoid biosynthesis.</text>
</comment>
<dbReference type="AlphaFoldDB" id="A0A059A8K1"/>
<evidence type="ECO:0000256" key="7">
    <source>
        <dbReference type="ARBA" id="ARBA00093212"/>
    </source>
</evidence>
<organism evidence="9">
    <name type="scientific">Eucalyptus grandis</name>
    <name type="common">Flooded gum</name>
    <dbReference type="NCBI Taxonomy" id="71139"/>
    <lineage>
        <taxon>Eukaryota</taxon>
        <taxon>Viridiplantae</taxon>
        <taxon>Streptophyta</taxon>
        <taxon>Embryophyta</taxon>
        <taxon>Tracheophyta</taxon>
        <taxon>Spermatophyta</taxon>
        <taxon>Magnoliopsida</taxon>
        <taxon>eudicotyledons</taxon>
        <taxon>Gunneridae</taxon>
        <taxon>Pentapetalae</taxon>
        <taxon>rosids</taxon>
        <taxon>malvids</taxon>
        <taxon>Myrtales</taxon>
        <taxon>Myrtaceae</taxon>
        <taxon>Myrtoideae</taxon>
        <taxon>Eucalypteae</taxon>
        <taxon>Eucalyptus</taxon>
    </lineage>
</organism>
<sequence>MEKIEHATVRTNGINMHVASVGNGPDTVLFIHGFPELWYSWRHQMVSLAALGYRTVGPDLRGFGDTDAPPSVESYTAFHVVGDLVGMLDVLGIGRVFVVGHDWGAIIAWYLCLLRPDRVKALVNTSVAWFPRNPERKPVEKLRATFGDDYYVCRFQEPGEAEADFAKADPAKLFKLFLVSRDPSPPILPKDVGFSGMTKIFEDHQVDLPSWLSEDDINFYAAQFSRTGFTGGLNYYRCSDLNWELSASWTGVPIEVPVKFIVGDLDLTYHIPGVKEYINGGGFKRAVPNLEEVVVMEGVAHFLQQEKPRDVTSHIHDFIKKFSSP</sequence>
<comment type="similarity">
    <text evidence="4">Belongs to the AB hydrolase superfamily. Epoxide hydrolase family.</text>
</comment>
<dbReference type="Pfam" id="PF00561">
    <property type="entry name" value="Abhydrolase_1"/>
    <property type="match status" value="1"/>
</dbReference>
<dbReference type="SUPFAM" id="SSF53474">
    <property type="entry name" value="alpha/beta-Hydrolases"/>
    <property type="match status" value="1"/>
</dbReference>
<dbReference type="eggNOG" id="KOG4178">
    <property type="taxonomic scope" value="Eukaryota"/>
</dbReference>
<dbReference type="PANTHER" id="PTHR43329">
    <property type="entry name" value="EPOXIDE HYDROLASE"/>
    <property type="match status" value="1"/>
</dbReference>
<reference evidence="9" key="1">
    <citation type="submission" date="2013-07" db="EMBL/GenBank/DDBJ databases">
        <title>The genome of Eucalyptus grandis.</title>
        <authorList>
            <person name="Schmutz J."/>
            <person name="Hayes R."/>
            <person name="Myburg A."/>
            <person name="Tuskan G."/>
            <person name="Grattapaglia D."/>
            <person name="Rokhsar D.S."/>
        </authorList>
    </citation>
    <scope>NUCLEOTIDE SEQUENCE</scope>
    <source>
        <tissue evidence="9">Leaf extractions</tissue>
    </source>
</reference>
<dbReference type="OMA" id="ACEEEMH"/>
<evidence type="ECO:0000256" key="6">
    <source>
        <dbReference type="ARBA" id="ARBA00058358"/>
    </source>
</evidence>
<dbReference type="Gene3D" id="3.40.50.1820">
    <property type="entry name" value="alpha/beta hydrolase"/>
    <property type="match status" value="1"/>
</dbReference>
<dbReference type="InterPro" id="IPR000639">
    <property type="entry name" value="Epox_hydrolase-like"/>
</dbReference>
<accession>A0A059A8K1</accession>
<evidence type="ECO:0000256" key="5">
    <source>
        <dbReference type="ARBA" id="ARBA00051067"/>
    </source>
</evidence>
<gene>
    <name evidence="9" type="ORF">EUGRSUZ_K03500</name>
</gene>
<feature type="domain" description="AB hydrolase-1" evidence="8">
    <location>
        <begin position="27"/>
        <end position="307"/>
    </location>
</feature>
<dbReference type="Gramene" id="KCW50059">
    <property type="protein sequence ID" value="KCW50059"/>
    <property type="gene ID" value="EUGRSUZ_K03500"/>
</dbReference>
<evidence type="ECO:0000256" key="4">
    <source>
        <dbReference type="ARBA" id="ARBA00038334"/>
    </source>
</evidence>
<evidence type="ECO:0000256" key="2">
    <source>
        <dbReference type="ARBA" id="ARBA00013006"/>
    </source>
</evidence>
<dbReference type="STRING" id="71139.A0A059A8K1"/>
<comment type="function">
    <text evidence="6">Epoxide hydrolase involved in the biosynthesis of cucurbitacin and mogroside tetracyclic triterpene natural products (e.g. siamenoside I and mogrosides IV, V and VI). Cucurbitacins have cytotoxic properties and exhibit deterrent taste as a defense barrier against herbivores. Mogrosides are nonsugar highly oxygenated compounds used as high-intensity zero-calorie sweeteners; they also possess pharmacological properties such as regulating immunity, lowering blood sugar and lipid levels, protecting the liver, and acting as antioxidants and antitumor agents. Catalyzes the hydrolysis of aromatic epoxide-containing substrates, such as the conversion of 24,25-epoxycucurbitadienol to 24,25-dihydroxycucurbitadienol.</text>
</comment>
<dbReference type="EC" id="3.3.2.10" evidence="2"/>
<evidence type="ECO:0000256" key="1">
    <source>
        <dbReference type="ARBA" id="ARBA00004721"/>
    </source>
</evidence>
<dbReference type="GO" id="GO:0016787">
    <property type="term" value="F:hydrolase activity"/>
    <property type="evidence" value="ECO:0000318"/>
    <property type="project" value="GO_Central"/>
</dbReference>
<dbReference type="EMBL" id="KK198763">
    <property type="protein sequence ID" value="KCW50059.1"/>
    <property type="molecule type" value="Genomic_DNA"/>
</dbReference>
<evidence type="ECO:0000313" key="9">
    <source>
        <dbReference type="EMBL" id="KCW50059.1"/>
    </source>
</evidence>
<proteinExistence type="inferred from homology"/>
<dbReference type="InterPro" id="IPR000073">
    <property type="entry name" value="AB_hydrolase_1"/>
</dbReference>
<dbReference type="InParanoid" id="A0A059A8K1"/>
<evidence type="ECO:0000256" key="3">
    <source>
        <dbReference type="ARBA" id="ARBA00022801"/>
    </source>
</evidence>
<dbReference type="FunFam" id="3.40.50.1820:FF:000161">
    <property type="entry name" value="Epoxide hydrolase"/>
    <property type="match status" value="1"/>
</dbReference>
<dbReference type="GO" id="GO:0004301">
    <property type="term" value="F:epoxide hydrolase activity"/>
    <property type="evidence" value="ECO:0007669"/>
    <property type="project" value="UniProtKB-EC"/>
</dbReference>
<dbReference type="PRINTS" id="PR00111">
    <property type="entry name" value="ABHYDROLASE"/>
</dbReference>